<dbReference type="GO" id="GO:0004792">
    <property type="term" value="F:thiosulfate-cyanide sulfurtransferase activity"/>
    <property type="evidence" value="ECO:0007669"/>
    <property type="project" value="TreeGrafter"/>
</dbReference>
<proteinExistence type="predicted"/>
<protein>
    <submittedName>
        <fullName evidence="2">Sulfurtransferase</fullName>
    </submittedName>
</protein>
<dbReference type="Pfam" id="PF00581">
    <property type="entry name" value="Rhodanese"/>
    <property type="match status" value="1"/>
</dbReference>
<accession>A0A0U4B733</accession>
<dbReference type="AlphaFoldDB" id="A0A0U4B733"/>
<organism evidence="2 3">
    <name type="scientific">Aeromicrobium erythreum</name>
    <dbReference type="NCBI Taxonomy" id="2041"/>
    <lineage>
        <taxon>Bacteria</taxon>
        <taxon>Bacillati</taxon>
        <taxon>Actinomycetota</taxon>
        <taxon>Actinomycetes</taxon>
        <taxon>Propionibacteriales</taxon>
        <taxon>Nocardioidaceae</taxon>
        <taxon>Aeromicrobium</taxon>
    </lineage>
</organism>
<feature type="domain" description="Rhodanese" evidence="1">
    <location>
        <begin position="42"/>
        <end position="138"/>
    </location>
</feature>
<sequence length="153" mass="16338">MVSALPAEPPRRRARFASVDALLADARRQLVRVTPHQAAHRVRAGAVLVDIRPQWQREADGVVPGALHVDRNHLEWRLHPESGASLPQATWDAEWIVLCTEGYTSSLAAAALRSLGLDATDVVGGIHAWRAAGLPVSTLPIADVSGAGETVVP</sequence>
<dbReference type="OrthoDB" id="4828183at2"/>
<name>A0A0U4B733_9ACTN</name>
<dbReference type="KEGG" id="aer:AERYTH_02700"/>
<dbReference type="SMART" id="SM00450">
    <property type="entry name" value="RHOD"/>
    <property type="match status" value="1"/>
</dbReference>
<keyword evidence="3" id="KW-1185">Reference proteome</keyword>
<reference evidence="2 3" key="1">
    <citation type="journal article" date="1991" name="Int. J. Syst. Bacteriol.">
        <title>Description of the erythromycin-producing bacterium Arthrobacter sp. strain NRRL B-3381 as Aeromicrobium erythreum gen. nov., sp. nov.</title>
        <authorList>
            <person name="Miller E.S."/>
            <person name="Woese C.R."/>
            <person name="Brenner S."/>
        </authorList>
    </citation>
    <scope>NUCLEOTIDE SEQUENCE [LARGE SCALE GENOMIC DNA]</scope>
    <source>
        <strain evidence="2 3">AR18</strain>
    </source>
</reference>
<dbReference type="Gene3D" id="3.40.250.10">
    <property type="entry name" value="Rhodanese-like domain"/>
    <property type="match status" value="1"/>
</dbReference>
<dbReference type="SUPFAM" id="SSF52821">
    <property type="entry name" value="Rhodanese/Cell cycle control phosphatase"/>
    <property type="match status" value="1"/>
</dbReference>
<evidence type="ECO:0000313" key="2">
    <source>
        <dbReference type="EMBL" id="ALX03684.1"/>
    </source>
</evidence>
<dbReference type="PANTHER" id="PTHR44086">
    <property type="entry name" value="THIOSULFATE SULFURTRANSFERASE RDL2, MITOCHONDRIAL-RELATED"/>
    <property type="match status" value="1"/>
</dbReference>
<dbReference type="InterPro" id="IPR036873">
    <property type="entry name" value="Rhodanese-like_dom_sf"/>
</dbReference>
<dbReference type="PANTHER" id="PTHR44086:SF10">
    <property type="entry name" value="THIOSULFATE SULFURTRANSFERASE_RHODANESE-LIKE DOMAIN-CONTAINING PROTEIN 3"/>
    <property type="match status" value="1"/>
</dbReference>
<dbReference type="PROSITE" id="PS50206">
    <property type="entry name" value="RHODANESE_3"/>
    <property type="match status" value="1"/>
</dbReference>
<evidence type="ECO:0000313" key="3">
    <source>
        <dbReference type="Proteomes" id="UP000067689"/>
    </source>
</evidence>
<dbReference type="EMBL" id="CP011502">
    <property type="protein sequence ID" value="ALX03684.1"/>
    <property type="molecule type" value="Genomic_DNA"/>
</dbReference>
<dbReference type="STRING" id="2041.AERYTH_02700"/>
<dbReference type="Proteomes" id="UP000067689">
    <property type="component" value="Chromosome"/>
</dbReference>
<gene>
    <name evidence="2" type="ORF">AERYTH_02700</name>
</gene>
<keyword evidence="2" id="KW-0808">Transferase</keyword>
<dbReference type="InterPro" id="IPR001763">
    <property type="entry name" value="Rhodanese-like_dom"/>
</dbReference>
<evidence type="ECO:0000259" key="1">
    <source>
        <dbReference type="PROSITE" id="PS50206"/>
    </source>
</evidence>
<dbReference type="PATRIC" id="fig|2041.4.peg.568"/>